<protein>
    <submittedName>
        <fullName evidence="1">Condensin-2 complex subunit G2</fullName>
    </submittedName>
</protein>
<dbReference type="Proteomes" id="UP001165960">
    <property type="component" value="Unassembled WGS sequence"/>
</dbReference>
<sequence length="695" mass="77171">MCFIFSVHWSIIPDNFRSEALLLLVRDLAFDAGSVNCRIAALVGLAYLFDHCSRSRQTLKFLLPSLATLINDGKDSVRNTYLDLLISVHSVFPDLQLPPTETLIACLESSSPSVSKRVGALLLDTYFPLSQSLLVKQQKCHDLKCLGATAALKFYSHLPGYLTKTSSSRETLSNFISLLLSDDVPDVLTLEIVAALLGAIKPHLKSKSCSGLSKVLGTAAIESMIDRYSGRLPEMSAIFNIMSVYPSTDISLNKKLLNSVSPLLEASESISGVFEFLLHSKQLDGYVTNVMEEFIELLSKKAACSERPRKRAKLSNTSISAILKQIQSISLHPLALANLVEHRKFNDLRCLLFKCTERIKSTPEEILTSENQYLVDSAELLLRLCPLALEYRLYKDGSDQESSFRERKEVARFVLDLANVLLPHSSARSTIGIATLETCLRLAPDMAMVGFLDSSLLLSYIRTFAFDRRFKGLEAHVQQAKLLDQATQLMEIYSREPALENHSDYVQELISAISQGIEYLFEVVPKLSTQGRKLLQNIRPLVQTMVHLTSKRDQHSEYPAMLMGCLLGCLDIKSGDSATRLAGDILVSALDGKLTIEAAQTVEMILPRMNSFCNLPEVNEKVCHLMASFGTSKFLKLCQEAIKALQAQPPPQNNLDDGFIEVGRGEIRGYLCPCGCHRFATLSGEVLYWDPDDAE</sequence>
<proteinExistence type="predicted"/>
<dbReference type="EMBL" id="QTSX02005790">
    <property type="protein sequence ID" value="KAJ9057498.1"/>
    <property type="molecule type" value="Genomic_DNA"/>
</dbReference>
<evidence type="ECO:0000313" key="2">
    <source>
        <dbReference type="Proteomes" id="UP001165960"/>
    </source>
</evidence>
<gene>
    <name evidence="1" type="primary">NCAPG2_2</name>
    <name evidence="1" type="ORF">DSO57_1022166</name>
</gene>
<accession>A0ACC2S546</accession>
<name>A0ACC2S546_9FUNG</name>
<organism evidence="1 2">
    <name type="scientific">Entomophthora muscae</name>
    <dbReference type="NCBI Taxonomy" id="34485"/>
    <lineage>
        <taxon>Eukaryota</taxon>
        <taxon>Fungi</taxon>
        <taxon>Fungi incertae sedis</taxon>
        <taxon>Zoopagomycota</taxon>
        <taxon>Entomophthoromycotina</taxon>
        <taxon>Entomophthoromycetes</taxon>
        <taxon>Entomophthorales</taxon>
        <taxon>Entomophthoraceae</taxon>
        <taxon>Entomophthora</taxon>
    </lineage>
</organism>
<evidence type="ECO:0000313" key="1">
    <source>
        <dbReference type="EMBL" id="KAJ9057498.1"/>
    </source>
</evidence>
<comment type="caution">
    <text evidence="1">The sequence shown here is derived from an EMBL/GenBank/DDBJ whole genome shotgun (WGS) entry which is preliminary data.</text>
</comment>
<reference evidence="1" key="1">
    <citation type="submission" date="2022-04" db="EMBL/GenBank/DDBJ databases">
        <title>Genome of the entomopathogenic fungus Entomophthora muscae.</title>
        <authorList>
            <person name="Elya C."/>
            <person name="Lovett B.R."/>
            <person name="Lee E."/>
            <person name="Macias A.M."/>
            <person name="Hajek A.E."/>
            <person name="De Bivort B.L."/>
            <person name="Kasson M.T."/>
            <person name="De Fine Licht H.H."/>
            <person name="Stajich J.E."/>
        </authorList>
    </citation>
    <scope>NUCLEOTIDE SEQUENCE</scope>
    <source>
        <strain evidence="1">Berkeley</strain>
    </source>
</reference>
<keyword evidence="2" id="KW-1185">Reference proteome</keyword>